<accession>A0A6L5X880</accession>
<gene>
    <name evidence="1" type="ORF">FYJ29_02150</name>
</gene>
<dbReference type="EMBL" id="VULT01000003">
    <property type="protein sequence ID" value="MSS16579.1"/>
    <property type="molecule type" value="Genomic_DNA"/>
</dbReference>
<dbReference type="InterPro" id="IPR014942">
    <property type="entry name" value="AbiEii"/>
</dbReference>
<comment type="caution">
    <text evidence="1">The sequence shown here is derived from an EMBL/GenBank/DDBJ whole genome shotgun (WGS) entry which is preliminary data.</text>
</comment>
<protein>
    <submittedName>
        <fullName evidence="1">Nucleotidyl transferase AbiEii/AbiGii toxin family protein</fullName>
    </submittedName>
</protein>
<keyword evidence="1" id="KW-0808">Transferase</keyword>
<dbReference type="Proteomes" id="UP000483362">
    <property type="component" value="Unassembled WGS sequence"/>
</dbReference>
<dbReference type="Gene3D" id="3.10.450.620">
    <property type="entry name" value="JHP933, nucleotidyltransferase-like core domain"/>
    <property type="match status" value="1"/>
</dbReference>
<dbReference type="Pfam" id="PF08843">
    <property type="entry name" value="AbiEii"/>
    <property type="match status" value="1"/>
</dbReference>
<keyword evidence="2" id="KW-1185">Reference proteome</keyword>
<evidence type="ECO:0000313" key="2">
    <source>
        <dbReference type="Proteomes" id="UP000483362"/>
    </source>
</evidence>
<dbReference type="AlphaFoldDB" id="A0A6L5X880"/>
<dbReference type="RefSeq" id="WP_154327395.1">
    <property type="nucleotide sequence ID" value="NZ_CP045696.1"/>
</dbReference>
<name>A0A6L5X880_9BACT</name>
<dbReference type="GO" id="GO:0016740">
    <property type="term" value="F:transferase activity"/>
    <property type="evidence" value="ECO:0007669"/>
    <property type="project" value="UniProtKB-KW"/>
</dbReference>
<proteinExistence type="predicted"/>
<evidence type="ECO:0000313" key="1">
    <source>
        <dbReference type="EMBL" id="MSS16579.1"/>
    </source>
</evidence>
<organism evidence="1 2">
    <name type="scientific">Sodaliphilus pleomorphus</name>
    <dbReference type="NCBI Taxonomy" id="2606626"/>
    <lineage>
        <taxon>Bacteria</taxon>
        <taxon>Pseudomonadati</taxon>
        <taxon>Bacteroidota</taxon>
        <taxon>Bacteroidia</taxon>
        <taxon>Bacteroidales</taxon>
        <taxon>Muribaculaceae</taxon>
        <taxon>Sodaliphilus</taxon>
    </lineage>
</organism>
<sequence length="336" mass="38929">MDRNNYFALDVSHQRYLLEQATGKAGLPPQAIEKDIWVSTTLQLVFTLPFADKLIFKGGTSLSKVWGIINRFSEDIDLAVDRSLFGLEGDLTKKQLKKLRKASSLFVREDFKNALQQAIEDSGLSHFCSLEAEPDGEDDSTYPEPRKLFLHYSSALSDRLGYIKPMVMLEIGARSLFEPNKKSRIQSIIEDVFPTIKTSLVDAELATATPGKTFLEKVFLLHELFSIPGHGMNANRKSRHLYDLYRMMDKDFAWAAVKDDRLWETIRHHREIFTSVRDMDYTPDIRQRLVLVPREDIIDNWRRDYEVMCQAMIYGDKPTFSELLEAMHELENRFKH</sequence>
<reference evidence="1 2" key="1">
    <citation type="submission" date="2019-08" db="EMBL/GenBank/DDBJ databases">
        <title>In-depth cultivation of the pig gut microbiome towards novel bacterial diversity and tailored functional studies.</title>
        <authorList>
            <person name="Wylensek D."/>
            <person name="Hitch T.C.A."/>
            <person name="Clavel T."/>
        </authorList>
    </citation>
    <scope>NUCLEOTIDE SEQUENCE [LARGE SCALE GENOMIC DNA]</scope>
    <source>
        <strain evidence="1 2">Oil-RF-744-WCA-WT-10</strain>
    </source>
</reference>